<organism evidence="12 13">
    <name type="scientific">Paractinoplanes rhizophilus</name>
    <dbReference type="NCBI Taxonomy" id="1416877"/>
    <lineage>
        <taxon>Bacteria</taxon>
        <taxon>Bacillati</taxon>
        <taxon>Actinomycetota</taxon>
        <taxon>Actinomycetes</taxon>
        <taxon>Micromonosporales</taxon>
        <taxon>Micromonosporaceae</taxon>
        <taxon>Paractinoplanes</taxon>
    </lineage>
</organism>
<dbReference type="CDD" id="cd16917">
    <property type="entry name" value="HATPase_UhpB-NarQ-NarX-like"/>
    <property type="match status" value="1"/>
</dbReference>
<reference evidence="13" key="1">
    <citation type="journal article" date="2019" name="Int. J. Syst. Evol. Microbiol.">
        <title>The Global Catalogue of Microorganisms (GCM) 10K type strain sequencing project: providing services to taxonomists for standard genome sequencing and annotation.</title>
        <authorList>
            <consortium name="The Broad Institute Genomics Platform"/>
            <consortium name="The Broad Institute Genome Sequencing Center for Infectious Disease"/>
            <person name="Wu L."/>
            <person name="Ma J."/>
        </authorList>
    </citation>
    <scope>NUCLEOTIDE SEQUENCE [LARGE SCALE GENOMIC DNA]</scope>
    <source>
        <strain evidence="13">XZYJT-10</strain>
    </source>
</reference>
<evidence type="ECO:0000256" key="8">
    <source>
        <dbReference type="ARBA" id="ARBA00023012"/>
    </source>
</evidence>
<gene>
    <name evidence="12" type="ORF">ACFQS1_32760</name>
</gene>
<keyword evidence="3" id="KW-0597">Phosphoprotein</keyword>
<dbReference type="InterPro" id="IPR050482">
    <property type="entry name" value="Sensor_HK_TwoCompSys"/>
</dbReference>
<dbReference type="PANTHER" id="PTHR24421:SF10">
    <property type="entry name" value="NITRATE_NITRITE SENSOR PROTEIN NARQ"/>
    <property type="match status" value="1"/>
</dbReference>
<dbReference type="GO" id="GO:0016301">
    <property type="term" value="F:kinase activity"/>
    <property type="evidence" value="ECO:0007669"/>
    <property type="project" value="UniProtKB-KW"/>
</dbReference>
<protein>
    <recommendedName>
        <fullName evidence="2">histidine kinase</fullName>
        <ecNumber evidence="2">2.7.13.3</ecNumber>
    </recommendedName>
</protein>
<dbReference type="SUPFAM" id="SSF55874">
    <property type="entry name" value="ATPase domain of HSP90 chaperone/DNA topoisomerase II/histidine kinase"/>
    <property type="match status" value="1"/>
</dbReference>
<keyword evidence="9" id="KW-0472">Membrane</keyword>
<evidence type="ECO:0000256" key="6">
    <source>
        <dbReference type="ARBA" id="ARBA00022777"/>
    </source>
</evidence>
<feature type="transmembrane region" description="Helical" evidence="9">
    <location>
        <begin position="12"/>
        <end position="33"/>
    </location>
</feature>
<dbReference type="InterPro" id="IPR011712">
    <property type="entry name" value="Sig_transdc_His_kin_sub3_dim/P"/>
</dbReference>
<comment type="catalytic activity">
    <reaction evidence="1">
        <text>ATP + protein L-histidine = ADP + protein N-phospho-L-histidine.</text>
        <dbReference type="EC" id="2.7.13.3"/>
    </reaction>
</comment>
<accession>A0ABW2I1L5</accession>
<dbReference type="InterPro" id="IPR025828">
    <property type="entry name" value="Put_sensor_dom"/>
</dbReference>
<proteinExistence type="predicted"/>
<dbReference type="Pfam" id="PF07730">
    <property type="entry name" value="HisKA_3"/>
    <property type="match status" value="1"/>
</dbReference>
<dbReference type="Gene3D" id="3.30.565.10">
    <property type="entry name" value="Histidine kinase-like ATPase, C-terminal domain"/>
    <property type="match status" value="1"/>
</dbReference>
<dbReference type="PANTHER" id="PTHR24421">
    <property type="entry name" value="NITRATE/NITRITE SENSOR PROTEIN NARX-RELATED"/>
    <property type="match status" value="1"/>
</dbReference>
<keyword evidence="6 12" id="KW-0418">Kinase</keyword>
<evidence type="ECO:0000256" key="9">
    <source>
        <dbReference type="SAM" id="Phobius"/>
    </source>
</evidence>
<feature type="domain" description="Putative sensor" evidence="11">
    <location>
        <begin position="19"/>
        <end position="197"/>
    </location>
</feature>
<name>A0ABW2I1L5_9ACTN</name>
<evidence type="ECO:0000259" key="11">
    <source>
        <dbReference type="Pfam" id="PF13796"/>
    </source>
</evidence>
<evidence type="ECO:0000313" key="13">
    <source>
        <dbReference type="Proteomes" id="UP001596548"/>
    </source>
</evidence>
<evidence type="ECO:0000256" key="7">
    <source>
        <dbReference type="ARBA" id="ARBA00022840"/>
    </source>
</evidence>
<keyword evidence="9" id="KW-0812">Transmembrane</keyword>
<feature type="transmembrane region" description="Helical" evidence="9">
    <location>
        <begin position="39"/>
        <end position="58"/>
    </location>
</feature>
<dbReference type="Proteomes" id="UP001596548">
    <property type="component" value="Unassembled WGS sequence"/>
</dbReference>
<feature type="transmembrane region" description="Helical" evidence="9">
    <location>
        <begin position="116"/>
        <end position="145"/>
    </location>
</feature>
<dbReference type="RefSeq" id="WP_378975875.1">
    <property type="nucleotide sequence ID" value="NZ_JBHTBJ010000037.1"/>
</dbReference>
<evidence type="ECO:0000256" key="2">
    <source>
        <dbReference type="ARBA" id="ARBA00012438"/>
    </source>
</evidence>
<keyword evidence="7" id="KW-0067">ATP-binding</keyword>
<evidence type="ECO:0000313" key="12">
    <source>
        <dbReference type="EMBL" id="MFC7278763.1"/>
    </source>
</evidence>
<keyword evidence="5" id="KW-0547">Nucleotide-binding</keyword>
<feature type="transmembrane region" description="Helical" evidence="9">
    <location>
        <begin position="165"/>
        <end position="185"/>
    </location>
</feature>
<keyword evidence="13" id="KW-1185">Reference proteome</keyword>
<evidence type="ECO:0000259" key="10">
    <source>
        <dbReference type="Pfam" id="PF07730"/>
    </source>
</evidence>
<keyword evidence="9" id="KW-1133">Transmembrane helix</keyword>
<dbReference type="EC" id="2.7.13.3" evidence="2"/>
<dbReference type="InterPro" id="IPR036890">
    <property type="entry name" value="HATPase_C_sf"/>
</dbReference>
<evidence type="ECO:0000256" key="1">
    <source>
        <dbReference type="ARBA" id="ARBA00000085"/>
    </source>
</evidence>
<comment type="caution">
    <text evidence="12">The sequence shown here is derived from an EMBL/GenBank/DDBJ whole genome shotgun (WGS) entry which is preliminary data.</text>
</comment>
<dbReference type="Gene3D" id="1.20.5.1930">
    <property type="match status" value="1"/>
</dbReference>
<evidence type="ECO:0000256" key="3">
    <source>
        <dbReference type="ARBA" id="ARBA00022553"/>
    </source>
</evidence>
<evidence type="ECO:0000256" key="5">
    <source>
        <dbReference type="ARBA" id="ARBA00022741"/>
    </source>
</evidence>
<keyword evidence="4" id="KW-0808">Transferase</keyword>
<keyword evidence="8" id="KW-0902">Two-component regulatory system</keyword>
<dbReference type="Pfam" id="PF13796">
    <property type="entry name" value="Sensor"/>
    <property type="match status" value="1"/>
</dbReference>
<feature type="domain" description="Signal transduction histidine kinase subgroup 3 dimerisation and phosphoacceptor" evidence="10">
    <location>
        <begin position="226"/>
        <end position="293"/>
    </location>
</feature>
<evidence type="ECO:0000256" key="4">
    <source>
        <dbReference type="ARBA" id="ARBA00022679"/>
    </source>
</evidence>
<sequence>METRDWMRDGLRAVAGGALAIALSITNFALFVLFVLALVLTPVLGFGLVLVPLVARLVRLRADVGRHVGRWSGVPIDRPYRPRPEKVLPVGWGAFRWIITDPATWRDFAWLLPGAVVGLALGFGSLLIPLYGVQGILLIPLWIWLGTGEYGYGVIWPIQSVSEGFLSLPQGALFLAIGLAVAPYLRRVDALFARLFLAPTRNAELRLRVTQLTVTRADTVDAQAAELRRIERDLHDGAQARLVSLGMTIGLAEEMVERDPATARQLLAEAREVSTAALVELRHLVRGIHPPVLAERGLDGAVRALALNLRVPTSVDSDVTERLDTPVESAAYFAIAEALANATAHSGATFAYVCIKRGDDRLFLEVGDDGHGGADPARGTGLRGIQRRLAAFDGTMALSSPPGGPTTVTMELPCALSSPKTMLSSGTD</sequence>
<dbReference type="EMBL" id="JBHTBJ010000037">
    <property type="protein sequence ID" value="MFC7278763.1"/>
    <property type="molecule type" value="Genomic_DNA"/>
</dbReference>